<gene>
    <name evidence="1" type="ORF">BELL_1103g00030</name>
</gene>
<name>A0A4Z1ITU4_9HELO</name>
<dbReference type="EMBL" id="PQXM01001101">
    <property type="protein sequence ID" value="TGO62760.1"/>
    <property type="molecule type" value="Genomic_DNA"/>
</dbReference>
<proteinExistence type="predicted"/>
<protein>
    <submittedName>
        <fullName evidence="1">Uncharacterized protein</fullName>
    </submittedName>
</protein>
<dbReference type="Proteomes" id="UP000297229">
    <property type="component" value="Unassembled WGS sequence"/>
</dbReference>
<dbReference type="AlphaFoldDB" id="A0A4Z1ITU4"/>
<organism evidence="1 2">
    <name type="scientific">Botrytis elliptica</name>
    <dbReference type="NCBI Taxonomy" id="278938"/>
    <lineage>
        <taxon>Eukaryota</taxon>
        <taxon>Fungi</taxon>
        <taxon>Dikarya</taxon>
        <taxon>Ascomycota</taxon>
        <taxon>Pezizomycotina</taxon>
        <taxon>Leotiomycetes</taxon>
        <taxon>Helotiales</taxon>
        <taxon>Sclerotiniaceae</taxon>
        <taxon>Botrytis</taxon>
    </lineage>
</organism>
<keyword evidence="2" id="KW-1185">Reference proteome</keyword>
<reference evidence="1 2" key="1">
    <citation type="submission" date="2017-12" db="EMBL/GenBank/DDBJ databases">
        <title>Comparative genomics of Botrytis spp.</title>
        <authorList>
            <person name="Valero-Jimenez C.A."/>
            <person name="Tapia P."/>
            <person name="Veloso J."/>
            <person name="Silva-Moreno E."/>
            <person name="Staats M."/>
            <person name="Valdes J.H."/>
            <person name="Van Kan J.A.L."/>
        </authorList>
    </citation>
    <scope>NUCLEOTIDE SEQUENCE [LARGE SCALE GENOMIC DNA]</scope>
    <source>
        <strain evidence="1 2">Be9601</strain>
    </source>
</reference>
<evidence type="ECO:0000313" key="2">
    <source>
        <dbReference type="Proteomes" id="UP000297229"/>
    </source>
</evidence>
<evidence type="ECO:0000313" key="1">
    <source>
        <dbReference type="EMBL" id="TGO62760.1"/>
    </source>
</evidence>
<accession>A0A4Z1ITU4</accession>
<dbReference type="PANTHER" id="PTHR34714:SF2">
    <property type="entry name" value="EGF-LIKE DOMAIN-CONTAINING PROTEIN"/>
    <property type="match status" value="1"/>
</dbReference>
<dbReference type="PANTHER" id="PTHR34714">
    <property type="entry name" value="EGF-LIKE DOMAIN-CONTAINING PROTEIN"/>
    <property type="match status" value="1"/>
</dbReference>
<sequence length="773" mass="83722">MSSNNTIPNTPDGWFQYSTSHSLSTLPQRSNIIAQHSKYVVRDIYVDAPTAILASTSQLTQIFADVIAFSTPEITISISKNGVIYIISRVVTASGPFTITLNPASTNESAFTIYGSTFDQPISYKLNSSSTTPAIPLDLSPASGNLGAQIDIKNGEATLTYLTKYDDLSITDIEFTKCLITQLRIASIFFWTQSSLSLDLTSHVARATATLATGVLLNLQAHALGQQISSSVLTGPNINYVPVLTLSTYKLVLDDVIATASAFETQYNRFADRAAAIADQKIAWKAMLDQDEGNITLQQTLVTNSLARWNNATDFLNSAEVTMRSHQLDIRDKESDFNLGIQEWKREQIIDTIVDVFQAIFGFATAIGEIAIGDPKAAAAAPGAAESAIKVVSEAGSLANLFLKPETIEGIKGGTEAILKLYERISAAVNDVAAVDLNSAGGDVSGEDQSNADLAAIVSIAVWDKWMIQSDEQMAYAVEQKIEGAGAYQAELRRHAINGKLLVQARAQSVKIGQEYVQLWLQLQATKSNAARLQQLYDTYDGEQDAVLEVQVVLNPLKTIVEYQEDLEMIVQEVTACKENYSSDFTPFIPTIQTIDLPLNYRTSVVNALQSSSNSVTITLSPSTSTSSSTSAADTSSSLPPIAGPFIDGSRFRVFGMRAFLLGATPKPSAFSSSTSRATIRLQICTSGIYTDIQDGIIYGFTIKPLSRPFEYTVAKDGTVDLPPVKDSIIKSSDYVDPTAFAQWTVKIMNPGDLDLSGLTGLKLYWEGNARFN</sequence>
<comment type="caution">
    <text evidence="1">The sequence shown here is derived from an EMBL/GenBank/DDBJ whole genome shotgun (WGS) entry which is preliminary data.</text>
</comment>